<dbReference type="OrthoDB" id="9782215at2"/>
<name>A0A5P2DBX4_STRVZ</name>
<dbReference type="AlphaFoldDB" id="A0A5P2DBX4"/>
<dbReference type="Pfam" id="PF01738">
    <property type="entry name" value="DLH"/>
    <property type="match status" value="1"/>
</dbReference>
<dbReference type="GO" id="GO:0016787">
    <property type="term" value="F:hydrolase activity"/>
    <property type="evidence" value="ECO:0007669"/>
    <property type="project" value="UniProtKB-KW"/>
</dbReference>
<keyword evidence="2" id="KW-0378">Hydrolase</keyword>
<reference evidence="2 3" key="1">
    <citation type="submission" date="2018-05" db="EMBL/GenBank/DDBJ databases">
        <title>Streptomyces venezuelae.</title>
        <authorList>
            <person name="Kim W."/>
            <person name="Lee N."/>
            <person name="Cho B.-K."/>
        </authorList>
    </citation>
    <scope>NUCLEOTIDE SEQUENCE [LARGE SCALE GENOMIC DNA]</scope>
    <source>
        <strain evidence="2 3">ATCC 21782</strain>
    </source>
</reference>
<dbReference type="RefSeq" id="WP_150211462.1">
    <property type="nucleotide sequence ID" value="NZ_CP029190.1"/>
</dbReference>
<dbReference type="EMBL" id="CP029190">
    <property type="protein sequence ID" value="QES51717.1"/>
    <property type="molecule type" value="Genomic_DNA"/>
</dbReference>
<dbReference type="Proteomes" id="UP000325211">
    <property type="component" value="Chromosome"/>
</dbReference>
<organism evidence="2 3">
    <name type="scientific">Streptomyces venezuelae</name>
    <dbReference type="NCBI Taxonomy" id="54571"/>
    <lineage>
        <taxon>Bacteria</taxon>
        <taxon>Bacillati</taxon>
        <taxon>Actinomycetota</taxon>
        <taxon>Actinomycetes</taxon>
        <taxon>Kitasatosporales</taxon>
        <taxon>Streptomycetaceae</taxon>
        <taxon>Streptomyces</taxon>
    </lineage>
</organism>
<dbReference type="Gene3D" id="3.40.50.1820">
    <property type="entry name" value="alpha/beta hydrolase"/>
    <property type="match status" value="1"/>
</dbReference>
<evidence type="ECO:0000259" key="1">
    <source>
        <dbReference type="Pfam" id="PF01738"/>
    </source>
</evidence>
<accession>A0A5P2DBX4</accession>
<feature type="domain" description="Dienelactone hydrolase" evidence="1">
    <location>
        <begin position="29"/>
        <end position="152"/>
    </location>
</feature>
<dbReference type="SUPFAM" id="SSF53474">
    <property type="entry name" value="alpha/beta-Hydrolases"/>
    <property type="match status" value="1"/>
</dbReference>
<sequence length="292" mass="30467">MADHDLAGYEQSRFTHGGVERRILRRGTGPAVIVMAEIPGITPKVLEFADRVAAIGCTAVLPVLFGEPGRDPRPAAHGALSAGRYVASSVLKVCVSREFTLLATGRSSRVVTWLRALAAHEHERCGGPGVGAVGMCLTGGFALAMATDPRIVAPVLSQPSLPLAGVPGLAGRSRTIDIGAAELDVVRGRCEREGLQVMGLRFKGDRLVPGDRFAFLRRELGDAFVAVELDDGSANPEGVLPPHSVLTEHLIDAPGEPTRAALDQVLHLFRARLLTAKAAGADGSAASGTAPS</sequence>
<evidence type="ECO:0000313" key="3">
    <source>
        <dbReference type="Proteomes" id="UP000325211"/>
    </source>
</evidence>
<evidence type="ECO:0000313" key="2">
    <source>
        <dbReference type="EMBL" id="QES51717.1"/>
    </source>
</evidence>
<dbReference type="InterPro" id="IPR002925">
    <property type="entry name" value="Dienelactn_hydro"/>
</dbReference>
<gene>
    <name evidence="2" type="ORF">DEJ50_31570</name>
</gene>
<proteinExistence type="predicted"/>
<dbReference type="InterPro" id="IPR029058">
    <property type="entry name" value="AB_hydrolase_fold"/>
</dbReference>
<protein>
    <submittedName>
        <fullName evidence="2">Dienelactone hydrolase</fullName>
    </submittedName>
</protein>